<dbReference type="SUPFAM" id="SSF51120">
    <property type="entry name" value="beta-Roll"/>
    <property type="match status" value="8"/>
</dbReference>
<dbReference type="InterPro" id="IPR018511">
    <property type="entry name" value="Hemolysin-typ_Ca-bd_CS"/>
</dbReference>
<dbReference type="RefSeq" id="WP_274106606.1">
    <property type="nucleotide sequence ID" value="NZ_JAPCKI010000001.1"/>
</dbReference>
<comment type="caution">
    <text evidence="8">The sequence shown here is derived from an EMBL/GenBank/DDBJ whole genome shotgun (WGS) entry which is preliminary data.</text>
</comment>
<dbReference type="Proteomes" id="UP001148932">
    <property type="component" value="Unassembled WGS sequence"/>
</dbReference>
<evidence type="ECO:0000313" key="8">
    <source>
        <dbReference type="EMBL" id="MDD2176177.1"/>
    </source>
</evidence>
<evidence type="ECO:0000256" key="3">
    <source>
        <dbReference type="ARBA" id="ARBA00022525"/>
    </source>
</evidence>
<dbReference type="InterPro" id="IPR001343">
    <property type="entry name" value="Hemolysn_Ca-bd"/>
</dbReference>
<protein>
    <submittedName>
        <fullName evidence="8">Calcium-binding protein</fullName>
    </submittedName>
</protein>
<accession>A0ABT5RR51</accession>
<keyword evidence="7" id="KW-0472">Membrane</keyword>
<dbReference type="PROSITE" id="PS00330">
    <property type="entry name" value="HEMOLYSIN_CALCIUM"/>
    <property type="match status" value="7"/>
</dbReference>
<evidence type="ECO:0000256" key="5">
    <source>
        <dbReference type="ARBA" id="ARBA00022737"/>
    </source>
</evidence>
<sequence length="949" mass="94443">MANINGTAANNSLSGTALDDVIDGKEGNDTLNGLAGNDILVGGEGNDVLNGGVGADLMIGGNGNDTYSVDNVGDSVSEGGGEGIDLVQVTLAAGIYTLDANVENATAMGASLINIAGNGLDNVLTGNTGSNQLFGAGGNDTLDGGTGVDYMEGGTGNDTYVVDNISDTVSEIGGDGTDLVQVKLASGIHTLGADIENGQVMGSSAAGITGNALDNKLTGSSGANTLTGLDGNDTLDGGAGNDRLIGGVGDDIYIVNAAGDVIVEAAGEGADHVQVAFTSAGTYVLSDNIETATVTSAAQGVNITGNFQANLLTGSVLNNVLSGGGGNDTLVGLSGNDTLDGGAGADRAIINGNFSDFVITAAPTSTTGDIQLKSLTQTIIIRGLEVLQFNDGDKIVADLSVPTNGDDYLTVTPGAAINALAGNDTVIGSAGDDTIDGGKGNDLMVGGLGNDTYYLDSLLDSPVENPGEGVNDGIFLSVASGTYVLPTEVEWIQVTSTGAVNVTGHNGAPNNIKGGTGANILTGGDGDDTLDGGLGNDKLIGGAGNDWYVVNAAGDVITENVNEGTDWVDVQFTAAGTYVLSANIENAFGTGSVNVNITGNSIDNMLQGNDGNNILLGGEGNDTLWGSLGNDTMDGGIGSLDMADLSSLPGTSANWTASRINATDIKLTYTGAPGTSVVLRNMEFVKFSDITTSPTELVANASTPFADNLTVIGSPGTLDGGAGNDTLHGGAGNDTLIGGTGNDIMYGGGGNDTYYVDSASDVIVENADEFPGDNGDTVIVTMTTGTYALGLGNDLEIGIIQSTGAVNLTGNELDNTLTGGNGANILIGGAGNDTINGGLGADVLTGGAGNDEFVFSTTISSTNIDKITDFVVGEDHITIDLSGTPYGGVLGGADLDITTSTYFRYNAATGALMFDSDGFGFGQASINIAILGTTTHPAFLLAADVTIIG</sequence>
<dbReference type="PRINTS" id="PR00313">
    <property type="entry name" value="CABNDNGRPT"/>
</dbReference>
<keyword evidence="9" id="KW-1185">Reference proteome</keyword>
<proteinExistence type="predicted"/>
<comment type="subcellular location">
    <subcellularLocation>
        <location evidence="1">Membrane</location>
    </subcellularLocation>
    <subcellularLocation>
        <location evidence="2">Secreted</location>
    </subcellularLocation>
</comment>
<evidence type="ECO:0000256" key="2">
    <source>
        <dbReference type="ARBA" id="ARBA00004613"/>
    </source>
</evidence>
<keyword evidence="3" id="KW-0964">Secreted</keyword>
<organism evidence="8 9">
    <name type="scientific">Acidovorax benzenivorans</name>
    <dbReference type="NCBI Taxonomy" id="2987520"/>
    <lineage>
        <taxon>Bacteria</taxon>
        <taxon>Pseudomonadati</taxon>
        <taxon>Pseudomonadota</taxon>
        <taxon>Betaproteobacteria</taxon>
        <taxon>Burkholderiales</taxon>
        <taxon>Comamonadaceae</taxon>
        <taxon>Acidovorax</taxon>
    </lineage>
</organism>
<keyword evidence="5" id="KW-0677">Repeat</keyword>
<evidence type="ECO:0000313" key="9">
    <source>
        <dbReference type="Proteomes" id="UP001148932"/>
    </source>
</evidence>
<dbReference type="Gene3D" id="2.150.10.10">
    <property type="entry name" value="Serralysin-like metalloprotease, C-terminal"/>
    <property type="match status" value="6"/>
</dbReference>
<dbReference type="PRINTS" id="PR01488">
    <property type="entry name" value="RTXTOXINA"/>
</dbReference>
<dbReference type="InterPro" id="IPR003995">
    <property type="entry name" value="RTX_toxin_determinant-A"/>
</dbReference>
<keyword evidence="6" id="KW-0843">Virulence</keyword>
<dbReference type="Pfam" id="PF00353">
    <property type="entry name" value="HemolysinCabind"/>
    <property type="match status" value="9"/>
</dbReference>
<reference evidence="8" key="1">
    <citation type="submission" date="2022-10" db="EMBL/GenBank/DDBJ databases">
        <title>Description of microaerobic benzene degrading bacteria.</title>
        <authorList>
            <person name="Bedics A."/>
            <person name="Tancsics A."/>
            <person name="Banerjee S."/>
        </authorList>
    </citation>
    <scope>NUCLEOTIDE SEQUENCE</scope>
    <source>
        <strain evidence="8">D2M1</strain>
    </source>
</reference>
<evidence type="ECO:0000256" key="6">
    <source>
        <dbReference type="ARBA" id="ARBA00023026"/>
    </source>
</evidence>
<dbReference type="InterPro" id="IPR050557">
    <property type="entry name" value="RTX_toxin/Mannuronan_C5-epim"/>
</dbReference>
<gene>
    <name evidence="8" type="ORF">OIN59_01965</name>
</gene>
<dbReference type="InterPro" id="IPR011049">
    <property type="entry name" value="Serralysin-like_metalloprot_C"/>
</dbReference>
<evidence type="ECO:0000256" key="7">
    <source>
        <dbReference type="ARBA" id="ARBA00023136"/>
    </source>
</evidence>
<evidence type="ECO:0000256" key="1">
    <source>
        <dbReference type="ARBA" id="ARBA00004370"/>
    </source>
</evidence>
<dbReference type="PANTHER" id="PTHR38340">
    <property type="entry name" value="S-LAYER PROTEIN"/>
    <property type="match status" value="1"/>
</dbReference>
<name>A0ABT5RR51_9BURK</name>
<evidence type="ECO:0000256" key="4">
    <source>
        <dbReference type="ARBA" id="ARBA00022656"/>
    </source>
</evidence>
<dbReference type="EMBL" id="JAPCKI010000001">
    <property type="protein sequence ID" value="MDD2176177.1"/>
    <property type="molecule type" value="Genomic_DNA"/>
</dbReference>
<dbReference type="PANTHER" id="PTHR38340:SF1">
    <property type="entry name" value="S-LAYER PROTEIN"/>
    <property type="match status" value="1"/>
</dbReference>
<keyword evidence="4" id="KW-0800">Toxin</keyword>